<reference evidence="1 2" key="1">
    <citation type="submission" date="2020-08" db="EMBL/GenBank/DDBJ databases">
        <title>Sequencing the genomes of 1000 actinobacteria strains.</title>
        <authorList>
            <person name="Klenk H.-P."/>
        </authorList>
    </citation>
    <scope>NUCLEOTIDE SEQUENCE [LARGE SCALE GENOMIC DNA]</scope>
    <source>
        <strain evidence="1 2">DSM 45267</strain>
    </source>
</reference>
<name>A0A839XVA2_9PSEU</name>
<sequence>MRVMGSMPGGASAPLVVVSRRGARSWQADFRRRSVVW</sequence>
<dbReference type="AlphaFoldDB" id="A0A839XVA2"/>
<dbReference type="Proteomes" id="UP000564573">
    <property type="component" value="Unassembled WGS sequence"/>
</dbReference>
<organism evidence="1 2">
    <name type="scientific">Prauserella sediminis</name>
    <dbReference type="NCBI Taxonomy" id="577680"/>
    <lineage>
        <taxon>Bacteria</taxon>
        <taxon>Bacillati</taxon>
        <taxon>Actinomycetota</taxon>
        <taxon>Actinomycetes</taxon>
        <taxon>Pseudonocardiales</taxon>
        <taxon>Pseudonocardiaceae</taxon>
        <taxon>Prauserella</taxon>
        <taxon>Prauserella salsuginis group</taxon>
    </lineage>
</organism>
<accession>A0A839XVA2</accession>
<dbReference type="EMBL" id="JACIBS010000001">
    <property type="protein sequence ID" value="MBB3663745.1"/>
    <property type="molecule type" value="Genomic_DNA"/>
</dbReference>
<comment type="caution">
    <text evidence="1">The sequence shown here is derived from an EMBL/GenBank/DDBJ whole genome shotgun (WGS) entry which is preliminary data.</text>
</comment>
<proteinExistence type="predicted"/>
<gene>
    <name evidence="1" type="ORF">FB384_002649</name>
</gene>
<evidence type="ECO:0000313" key="1">
    <source>
        <dbReference type="EMBL" id="MBB3663745.1"/>
    </source>
</evidence>
<keyword evidence="2" id="KW-1185">Reference proteome</keyword>
<protein>
    <submittedName>
        <fullName evidence="1">Uncharacterized protein</fullName>
    </submittedName>
</protein>
<evidence type="ECO:0000313" key="2">
    <source>
        <dbReference type="Proteomes" id="UP000564573"/>
    </source>
</evidence>